<evidence type="ECO:0000256" key="3">
    <source>
        <dbReference type="ARBA" id="ARBA00022606"/>
    </source>
</evidence>
<feature type="region of interest" description="Disordered" evidence="13">
    <location>
        <begin position="1"/>
        <end position="25"/>
    </location>
</feature>
<accession>A0A1D1UKU8</accession>
<feature type="transmembrane region" description="Helical" evidence="14">
    <location>
        <begin position="779"/>
        <end position="797"/>
    </location>
</feature>
<evidence type="ECO:0000256" key="8">
    <source>
        <dbReference type="ARBA" id="ARBA00023065"/>
    </source>
</evidence>
<feature type="transmembrane region" description="Helical" evidence="14">
    <location>
        <begin position="817"/>
        <end position="836"/>
    </location>
</feature>
<feature type="repeat" description="ANK" evidence="12">
    <location>
        <begin position="433"/>
        <end position="465"/>
    </location>
</feature>
<keyword evidence="8" id="KW-0406">Ion transport</keyword>
<feature type="repeat" description="ANK" evidence="12">
    <location>
        <begin position="145"/>
        <end position="177"/>
    </location>
</feature>
<dbReference type="Pfam" id="PF12796">
    <property type="entry name" value="Ank_2"/>
    <property type="match status" value="5"/>
</dbReference>
<evidence type="ECO:0000256" key="5">
    <source>
        <dbReference type="ARBA" id="ARBA00022737"/>
    </source>
</evidence>
<feature type="repeat" description="ANK" evidence="12">
    <location>
        <begin position="535"/>
        <end position="567"/>
    </location>
</feature>
<evidence type="ECO:0000256" key="9">
    <source>
        <dbReference type="ARBA" id="ARBA00023136"/>
    </source>
</evidence>
<dbReference type="OrthoDB" id="1661883at2759"/>
<evidence type="ECO:0000256" key="13">
    <source>
        <dbReference type="SAM" id="MobiDB-lite"/>
    </source>
</evidence>
<evidence type="ECO:0000313" key="16">
    <source>
        <dbReference type="EMBL" id="GAU90071.1"/>
    </source>
</evidence>
<evidence type="ECO:0000256" key="14">
    <source>
        <dbReference type="SAM" id="Phobius"/>
    </source>
</evidence>
<dbReference type="PROSITE" id="PS50297">
    <property type="entry name" value="ANK_REP_REGION"/>
    <property type="match status" value="6"/>
</dbReference>
<sequence>MFGPIRKHLRKREHSDKLARSDERDPSLLKPLADVSLVDAASAGLEDQESDNFKADKNSRPFRHFKEQNGKLQGRFSPDGITKNARFNDVLASFTPDYVTHLLPRSTTAYPLHYAVRNFNTPLLESLLKNEEWVKSIDCRGSERRGETPLHVAAEVNNLDALKILLAHGANPLIRQTDYQGLQVVHVAAACAAYEVLKYMVVDLVFYASVAFTQATDLEGGTAVQWAVFSANIRCVRLLLERGCAIDRQSTKGWKSTPVHSACIGGSLEMLKLMANIRPEEFRHALKIKDAEGSTPLHRACILDRGDLVEFLLDHGASPYELDNESRSVIILSAIREAWQSAAICLKWGVDPLVCDRKYQRHVGHHAAMAGSDPTSCPPLIRIIDANPKLRKKLDAEDMFGYTCLQYAAGYGHVATFVGLLQTGADISVRNQKDKTALHYAAKYGQLEIVRTILDRPDGLAILNYFDHRDRTALHLACSYGHFEIVELLLFKGSFPFRNDLGKTPFHVAASKNHKTILESIVTYFALVLNAKDKDGNTALHDAAANDAGEAVRYLLSLDAKITQNADNQTPMDLAVANSNENAAIAFITSPQWKQTVMTPSVKYGNVVLGLISHLPDVMSLCLDRCVTKTYDSAKPDDFQICYDFEVLHPSSDVTVQSNDCWGRATKRQIGPSHTMKLMAVYGRVELLAHPLCTCFLERKWIKYGMYCAGFSMLCNLVFVCLLSYVVITAVETELRPHLLKKSFVNVAYHTSNLTDTSPAFQALYQQAFHPERPRFEDAPSLIIMMIALALIVVKEMAEVRSEGLKYFKTLMNYSQLLMFGSCLAFLVCFYIDFYNHSINDWTFQFAAVAIFLAWFNLFRFCRPFGTFGVYSFMFFSILKTLIQVSFFFFLLTAGFTAAFCTLQQTRVFPNNTEYYAYNPEPDPSVLRTPFSTVYTSALQIGAMTIGDLESHDMFISPFMNGMFEYPVISFMFYAVFLILMPILLNNLLTGLAIGDMAAIQANALSLRLVMQVYLHESLERVLPSRLLNKLRKDMQEYKVHSKAKSHFKSRLARWLQSGGITEPTLPGRIDNDLELADGPSRTAREPPSTEKLHRKLQQLENSFLEQTNMLVQVLQRLDKMTANDDAFAGNGFYTSSLSERARRRGERIEEDRRHAERLNFPQRSRHSVSQVIDE</sequence>
<evidence type="ECO:0000256" key="2">
    <source>
        <dbReference type="ARBA" id="ARBA00022448"/>
    </source>
</evidence>
<keyword evidence="10" id="KW-0325">Glycoprotein</keyword>
<keyword evidence="5" id="KW-0677">Repeat</keyword>
<comment type="subcellular location">
    <subcellularLocation>
        <location evidence="1">Membrane</location>
        <topology evidence="1">Multi-pass membrane protein</topology>
    </subcellularLocation>
</comment>
<dbReference type="GO" id="GO:1902495">
    <property type="term" value="C:transmembrane transporter complex"/>
    <property type="evidence" value="ECO:0007669"/>
    <property type="project" value="TreeGrafter"/>
</dbReference>
<keyword evidence="6 14" id="KW-1133">Transmembrane helix</keyword>
<keyword evidence="4 14" id="KW-0812">Transmembrane</keyword>
<feature type="compositionally biased region" description="Basic residues" evidence="13">
    <location>
        <begin position="1"/>
        <end position="12"/>
    </location>
</feature>
<dbReference type="EMBL" id="BDGG01000001">
    <property type="protein sequence ID" value="GAU90071.1"/>
    <property type="molecule type" value="Genomic_DNA"/>
</dbReference>
<dbReference type="Gene3D" id="1.25.40.20">
    <property type="entry name" value="Ankyrin repeat-containing domain"/>
    <property type="match status" value="4"/>
</dbReference>
<dbReference type="Pfam" id="PF00520">
    <property type="entry name" value="Ion_trans"/>
    <property type="match status" value="1"/>
</dbReference>
<dbReference type="PANTHER" id="PTHR47143:SF1">
    <property type="entry name" value="ION_TRANS DOMAIN-CONTAINING PROTEIN"/>
    <property type="match status" value="1"/>
</dbReference>
<keyword evidence="7 12" id="KW-0040">ANK repeat</keyword>
<comment type="caution">
    <text evidence="16">The sequence shown here is derived from an EMBL/GenBank/DDBJ whole genome shotgun (WGS) entry which is preliminary data.</text>
</comment>
<proteinExistence type="predicted"/>
<feature type="transmembrane region" description="Helical" evidence="14">
    <location>
        <begin position="968"/>
        <end position="989"/>
    </location>
</feature>
<feature type="transmembrane region" description="Helical" evidence="14">
    <location>
        <begin position="704"/>
        <end position="728"/>
    </location>
</feature>
<gene>
    <name evidence="16" type="primary">RvY_02543-1</name>
    <name evidence="16" type="synonym">RvY_02543.1</name>
    <name evidence="16" type="ORF">RvY_02543</name>
</gene>
<feature type="domain" description="Ion transport" evidence="15">
    <location>
        <begin position="769"/>
        <end position="1002"/>
    </location>
</feature>
<evidence type="ECO:0000259" key="15">
    <source>
        <dbReference type="Pfam" id="PF00520"/>
    </source>
</evidence>
<name>A0A1D1UKU8_RAMVA</name>
<keyword evidence="3" id="KW-0716">Sensory transduction</keyword>
<dbReference type="SMART" id="SM00248">
    <property type="entry name" value="ANK"/>
    <property type="match status" value="11"/>
</dbReference>
<feature type="repeat" description="ANK" evidence="12">
    <location>
        <begin position="400"/>
        <end position="432"/>
    </location>
</feature>
<dbReference type="STRING" id="947166.A0A1D1UKU8"/>
<feature type="repeat" description="ANK" evidence="12">
    <location>
        <begin position="292"/>
        <end position="324"/>
    </location>
</feature>
<keyword evidence="17" id="KW-1185">Reference proteome</keyword>
<evidence type="ECO:0000256" key="4">
    <source>
        <dbReference type="ARBA" id="ARBA00022692"/>
    </source>
</evidence>
<dbReference type="PANTHER" id="PTHR47143">
    <property type="entry name" value="TRANSIENT RECEPTOR POTENTIAL CATION CHANNEL PROTEIN PAINLESS"/>
    <property type="match status" value="1"/>
</dbReference>
<feature type="transmembrane region" description="Helical" evidence="14">
    <location>
        <begin position="842"/>
        <end position="861"/>
    </location>
</feature>
<reference evidence="16 17" key="1">
    <citation type="journal article" date="2016" name="Nat. Commun.">
        <title>Extremotolerant tardigrade genome and improved radiotolerance of human cultured cells by tardigrade-unique protein.</title>
        <authorList>
            <person name="Hashimoto T."/>
            <person name="Horikawa D.D."/>
            <person name="Saito Y."/>
            <person name="Kuwahara H."/>
            <person name="Kozuka-Hata H."/>
            <person name="Shin-I T."/>
            <person name="Minakuchi Y."/>
            <person name="Ohishi K."/>
            <person name="Motoyama A."/>
            <person name="Aizu T."/>
            <person name="Enomoto A."/>
            <person name="Kondo K."/>
            <person name="Tanaka S."/>
            <person name="Hara Y."/>
            <person name="Koshikawa S."/>
            <person name="Sagara H."/>
            <person name="Miura T."/>
            <person name="Yokobori S."/>
            <person name="Miyagawa K."/>
            <person name="Suzuki Y."/>
            <person name="Kubo T."/>
            <person name="Oyama M."/>
            <person name="Kohara Y."/>
            <person name="Fujiyama A."/>
            <person name="Arakawa K."/>
            <person name="Katayama T."/>
            <person name="Toyoda A."/>
            <person name="Kunieda T."/>
        </authorList>
    </citation>
    <scope>NUCLEOTIDE SEQUENCE [LARGE SCALE GENOMIC DNA]</scope>
    <source>
        <strain evidence="16 17">YOKOZUNA-1</strain>
    </source>
</reference>
<evidence type="ECO:0000256" key="6">
    <source>
        <dbReference type="ARBA" id="ARBA00022989"/>
    </source>
</evidence>
<evidence type="ECO:0000313" key="17">
    <source>
        <dbReference type="Proteomes" id="UP000186922"/>
    </source>
</evidence>
<keyword evidence="11" id="KW-0407">Ion channel</keyword>
<dbReference type="Proteomes" id="UP000186922">
    <property type="component" value="Unassembled WGS sequence"/>
</dbReference>
<evidence type="ECO:0000256" key="10">
    <source>
        <dbReference type="ARBA" id="ARBA00023180"/>
    </source>
</evidence>
<evidence type="ECO:0000256" key="7">
    <source>
        <dbReference type="ARBA" id="ARBA00023043"/>
    </source>
</evidence>
<dbReference type="SUPFAM" id="SSF48403">
    <property type="entry name" value="Ankyrin repeat"/>
    <property type="match status" value="2"/>
</dbReference>
<organism evidence="16 17">
    <name type="scientific">Ramazzottius varieornatus</name>
    <name type="common">Water bear</name>
    <name type="synonym">Tardigrade</name>
    <dbReference type="NCBI Taxonomy" id="947166"/>
    <lineage>
        <taxon>Eukaryota</taxon>
        <taxon>Metazoa</taxon>
        <taxon>Ecdysozoa</taxon>
        <taxon>Tardigrada</taxon>
        <taxon>Eutardigrada</taxon>
        <taxon>Parachela</taxon>
        <taxon>Hypsibioidea</taxon>
        <taxon>Ramazzottiidae</taxon>
        <taxon>Ramazzottius</taxon>
    </lineage>
</organism>
<dbReference type="GO" id="GO:0005216">
    <property type="term" value="F:monoatomic ion channel activity"/>
    <property type="evidence" value="ECO:0007669"/>
    <property type="project" value="InterPro"/>
</dbReference>
<keyword evidence="9 14" id="KW-0472">Membrane</keyword>
<dbReference type="PROSITE" id="PS50088">
    <property type="entry name" value="ANK_REPEAT"/>
    <property type="match status" value="7"/>
</dbReference>
<dbReference type="InterPro" id="IPR036770">
    <property type="entry name" value="Ankyrin_rpt-contain_sf"/>
</dbReference>
<dbReference type="InterPro" id="IPR052076">
    <property type="entry name" value="TRP_cation_channel"/>
</dbReference>
<evidence type="ECO:0000256" key="12">
    <source>
        <dbReference type="PROSITE-ProRule" id="PRU00023"/>
    </source>
</evidence>
<dbReference type="AlphaFoldDB" id="A0A1D1UKU8"/>
<dbReference type="InterPro" id="IPR005821">
    <property type="entry name" value="Ion_trans_dom"/>
</dbReference>
<feature type="transmembrane region" description="Helical" evidence="14">
    <location>
        <begin position="873"/>
        <end position="900"/>
    </location>
</feature>
<evidence type="ECO:0000256" key="11">
    <source>
        <dbReference type="ARBA" id="ARBA00023303"/>
    </source>
</evidence>
<feature type="repeat" description="ANK" evidence="12">
    <location>
        <begin position="219"/>
        <end position="251"/>
    </location>
</feature>
<dbReference type="InterPro" id="IPR002110">
    <property type="entry name" value="Ankyrin_rpt"/>
</dbReference>
<protein>
    <recommendedName>
        <fullName evidence="15">Ion transport domain-containing protein</fullName>
    </recommendedName>
</protein>
<feature type="repeat" description="ANK" evidence="12">
    <location>
        <begin position="469"/>
        <end position="494"/>
    </location>
</feature>
<feature type="compositionally biased region" description="Basic and acidic residues" evidence="13">
    <location>
        <begin position="13"/>
        <end position="25"/>
    </location>
</feature>
<keyword evidence="2" id="KW-0813">Transport</keyword>
<evidence type="ECO:0000256" key="1">
    <source>
        <dbReference type="ARBA" id="ARBA00004141"/>
    </source>
</evidence>